<gene>
    <name evidence="2" type="ORF">FD04_GL002222</name>
</gene>
<evidence type="ECO:0000313" key="2">
    <source>
        <dbReference type="EMBL" id="KRK99405.1"/>
    </source>
</evidence>
<protein>
    <submittedName>
        <fullName evidence="2">Zn-dependent peptidase</fullName>
    </submittedName>
</protein>
<dbReference type="PANTHER" id="PTHR11851">
    <property type="entry name" value="METALLOPROTEASE"/>
    <property type="match status" value="1"/>
</dbReference>
<dbReference type="STRING" id="1423776.FD04_GL002222"/>
<organism evidence="2 3">
    <name type="scientific">Secundilactobacillus odoratitofui DSM 19909 = JCM 15043</name>
    <dbReference type="NCBI Taxonomy" id="1423776"/>
    <lineage>
        <taxon>Bacteria</taxon>
        <taxon>Bacillati</taxon>
        <taxon>Bacillota</taxon>
        <taxon>Bacilli</taxon>
        <taxon>Lactobacillales</taxon>
        <taxon>Lactobacillaceae</taxon>
        <taxon>Secundilactobacillus</taxon>
    </lineage>
</organism>
<dbReference type="PANTHER" id="PTHR11851:SF186">
    <property type="entry name" value="INACTIVE METALLOPROTEASE YMFF-RELATED"/>
    <property type="match status" value="1"/>
</dbReference>
<dbReference type="RefSeq" id="WP_162255743.1">
    <property type="nucleotide sequence ID" value="NZ_AZEE01000010.1"/>
</dbReference>
<keyword evidence="3" id="KW-1185">Reference proteome</keyword>
<dbReference type="SUPFAM" id="SSF63411">
    <property type="entry name" value="LuxS/MPP-like metallohydrolase"/>
    <property type="match status" value="2"/>
</dbReference>
<dbReference type="InterPro" id="IPR007863">
    <property type="entry name" value="Peptidase_M16_C"/>
</dbReference>
<accession>A0A0R1LUW0</accession>
<dbReference type="InterPro" id="IPR050361">
    <property type="entry name" value="MPP/UQCRC_Complex"/>
</dbReference>
<sequence>MPKQLANGVWLNVIKTSQFKTISMTVDFLEPGQVTALSKRILLAQLLETSSAQFPTQTALASKLSMMYGANYGVNVFRYGLVSGLRFSSTIINDHFIGGQSLLKEMVDFLRTVIYEPLTENQGFEPVTFKRQQQNLVAYLRSLNDDKQYYAEQQLSELYFEEQPFFATSLYGDADTIAGLDAKSLLADYQQLLSRDQIQITIAGDVDEAAVVHALSQWPLDDRTESAMPLIYKREQQPVRRLTEVQPLQQSKLNLAYRLPIYYREQGFYDAIVFNGLFGGTPISMLFKNVREKNSLAYYASSRFDGFTGTLLVQTGIDQRNQAAVEEIIAAQLQAISQGEFSDELFNQVVASLINGRESRQDSQRALVNQAMLNQLVRKNVSAAEWVAAIQRVTPKDVAQVAQRVEQQAVFFLKGEASK</sequence>
<feature type="domain" description="Peptidase M16 C-terminal" evidence="1">
    <location>
        <begin position="180"/>
        <end position="353"/>
    </location>
</feature>
<dbReference type="AlphaFoldDB" id="A0A0R1LUW0"/>
<dbReference type="GO" id="GO:0046872">
    <property type="term" value="F:metal ion binding"/>
    <property type="evidence" value="ECO:0007669"/>
    <property type="project" value="InterPro"/>
</dbReference>
<comment type="caution">
    <text evidence="2">The sequence shown here is derived from an EMBL/GenBank/DDBJ whole genome shotgun (WGS) entry which is preliminary data.</text>
</comment>
<evidence type="ECO:0000313" key="3">
    <source>
        <dbReference type="Proteomes" id="UP000051160"/>
    </source>
</evidence>
<dbReference type="EMBL" id="AZEE01000010">
    <property type="protein sequence ID" value="KRK99405.1"/>
    <property type="molecule type" value="Genomic_DNA"/>
</dbReference>
<name>A0A0R1LUW0_9LACO</name>
<proteinExistence type="predicted"/>
<evidence type="ECO:0000259" key="1">
    <source>
        <dbReference type="Pfam" id="PF05193"/>
    </source>
</evidence>
<dbReference type="PATRIC" id="fig|1423776.4.peg.2252"/>
<dbReference type="Pfam" id="PF05193">
    <property type="entry name" value="Peptidase_M16_C"/>
    <property type="match status" value="1"/>
</dbReference>
<dbReference type="NCBIfam" id="NF047422">
    <property type="entry name" value="YfmF_fam"/>
    <property type="match status" value="1"/>
</dbReference>
<reference evidence="2 3" key="1">
    <citation type="journal article" date="2015" name="Genome Announc.">
        <title>Expanding the biotechnology potential of lactobacilli through comparative genomics of 213 strains and associated genera.</title>
        <authorList>
            <person name="Sun Z."/>
            <person name="Harris H.M."/>
            <person name="McCann A."/>
            <person name="Guo C."/>
            <person name="Argimon S."/>
            <person name="Zhang W."/>
            <person name="Yang X."/>
            <person name="Jeffery I.B."/>
            <person name="Cooney J.C."/>
            <person name="Kagawa T.F."/>
            <person name="Liu W."/>
            <person name="Song Y."/>
            <person name="Salvetti E."/>
            <person name="Wrobel A."/>
            <person name="Rasinkangas P."/>
            <person name="Parkhill J."/>
            <person name="Rea M.C."/>
            <person name="O'Sullivan O."/>
            <person name="Ritari J."/>
            <person name="Douillard F.P."/>
            <person name="Paul Ross R."/>
            <person name="Yang R."/>
            <person name="Briner A.E."/>
            <person name="Felis G.E."/>
            <person name="de Vos W.M."/>
            <person name="Barrangou R."/>
            <person name="Klaenhammer T.R."/>
            <person name="Caufield P.W."/>
            <person name="Cui Y."/>
            <person name="Zhang H."/>
            <person name="O'Toole P.W."/>
        </authorList>
    </citation>
    <scope>NUCLEOTIDE SEQUENCE [LARGE SCALE GENOMIC DNA]</scope>
    <source>
        <strain evidence="2 3">DSM 19909</strain>
    </source>
</reference>
<dbReference type="InterPro" id="IPR011249">
    <property type="entry name" value="Metalloenz_LuxS/M16"/>
</dbReference>
<dbReference type="Proteomes" id="UP000051160">
    <property type="component" value="Unassembled WGS sequence"/>
</dbReference>
<dbReference type="Gene3D" id="3.30.830.10">
    <property type="entry name" value="Metalloenzyme, LuxS/M16 peptidase-like"/>
    <property type="match status" value="2"/>
</dbReference>